<dbReference type="AlphaFoldDB" id="A0A2J6QDT0"/>
<protein>
    <submittedName>
        <fullName evidence="2">Uncharacterized protein</fullName>
    </submittedName>
</protein>
<name>A0A2J6QDT0_9HELO</name>
<dbReference type="Proteomes" id="UP000235672">
    <property type="component" value="Unassembled WGS sequence"/>
</dbReference>
<evidence type="ECO:0000313" key="3">
    <source>
        <dbReference type="Proteomes" id="UP000235672"/>
    </source>
</evidence>
<keyword evidence="1" id="KW-0472">Membrane</keyword>
<feature type="transmembrane region" description="Helical" evidence="1">
    <location>
        <begin position="12"/>
        <end position="32"/>
    </location>
</feature>
<accession>A0A2J6QDT0</accession>
<keyword evidence="1" id="KW-0812">Transmembrane</keyword>
<sequence length="596" mass="60752">MHFPRRFGGRVAAIISLITISVIAIVSIGEWFKALFVRGDGINLRRRDGSSTVTLDMPWKPFHVATTPESKDVSPVADSLIGDMAAVASAILGGGSEIASAVSVGAAGFGATTLASLGDGTEGVSSALRDVSGQIQQATGLVGGILGDATSVVGSILAATTRPSNIGVLSQVNSNSSMNETGNASSNQTSSTMGGTQQFCTTCNSSYPAYSLNTTITTVERPQPFIASTTTKLCATPTTPSCPVPITTTCTVTETWHSTHYAETATFYSFLANSTVTCTETVSICPSPLNFQPEPTSTAPPTQGLIACANGVLAKRQEDCPYMLNSTSPLNVSPSVAGSASSPSSTNPCPNAGYSCSECPDGWFCPPHPTPAQSCICGYGWACANCRGGYFCIPGPTSTVDGLMNTIPSFLPSSASSSIPANTGNLTTSAPTLQSLGTPVPMATGTITCIDGSVVMAANECLNGVSATPSNVVGITIINEPMAADIANRLAVDSASSTTAATPSFGASTQPMAAVSFTSAMGNFLSTVITSNILPTATATESNEPDSFNRSPNAAENMLNQLMNGVPAGNPVSSALAGQLPQQTPALGIARGRRRV</sequence>
<evidence type="ECO:0000313" key="2">
    <source>
        <dbReference type="EMBL" id="PMD24422.1"/>
    </source>
</evidence>
<reference evidence="2 3" key="1">
    <citation type="submission" date="2016-05" db="EMBL/GenBank/DDBJ databases">
        <title>A degradative enzymes factory behind the ericoid mycorrhizal symbiosis.</title>
        <authorList>
            <consortium name="DOE Joint Genome Institute"/>
            <person name="Martino E."/>
            <person name="Morin E."/>
            <person name="Grelet G."/>
            <person name="Kuo A."/>
            <person name="Kohler A."/>
            <person name="Daghino S."/>
            <person name="Barry K."/>
            <person name="Choi C."/>
            <person name="Cichocki N."/>
            <person name="Clum A."/>
            <person name="Copeland A."/>
            <person name="Hainaut M."/>
            <person name="Haridas S."/>
            <person name="Labutti K."/>
            <person name="Lindquist E."/>
            <person name="Lipzen A."/>
            <person name="Khouja H.-R."/>
            <person name="Murat C."/>
            <person name="Ohm R."/>
            <person name="Olson A."/>
            <person name="Spatafora J."/>
            <person name="Veneault-Fourrey C."/>
            <person name="Henrissat B."/>
            <person name="Grigoriev I."/>
            <person name="Martin F."/>
            <person name="Perotto S."/>
        </authorList>
    </citation>
    <scope>NUCLEOTIDE SEQUENCE [LARGE SCALE GENOMIC DNA]</scope>
    <source>
        <strain evidence="2 3">UAMH 7357</strain>
    </source>
</reference>
<proteinExistence type="predicted"/>
<dbReference type="STRING" id="1745343.A0A2J6QDT0"/>
<dbReference type="EMBL" id="KZ613472">
    <property type="protein sequence ID" value="PMD24422.1"/>
    <property type="molecule type" value="Genomic_DNA"/>
</dbReference>
<dbReference type="OrthoDB" id="2019572at2759"/>
<keyword evidence="1" id="KW-1133">Transmembrane helix</keyword>
<gene>
    <name evidence="2" type="ORF">NA56DRAFT_686534</name>
</gene>
<keyword evidence="3" id="KW-1185">Reference proteome</keyword>
<evidence type="ECO:0000256" key="1">
    <source>
        <dbReference type="SAM" id="Phobius"/>
    </source>
</evidence>
<organism evidence="2 3">
    <name type="scientific">Hyaloscypha hepaticicola</name>
    <dbReference type="NCBI Taxonomy" id="2082293"/>
    <lineage>
        <taxon>Eukaryota</taxon>
        <taxon>Fungi</taxon>
        <taxon>Dikarya</taxon>
        <taxon>Ascomycota</taxon>
        <taxon>Pezizomycotina</taxon>
        <taxon>Leotiomycetes</taxon>
        <taxon>Helotiales</taxon>
        <taxon>Hyaloscyphaceae</taxon>
        <taxon>Hyaloscypha</taxon>
    </lineage>
</organism>